<evidence type="ECO:0000313" key="3">
    <source>
        <dbReference type="Proteomes" id="UP001314263"/>
    </source>
</evidence>
<accession>A0AAV1HSC4</accession>
<dbReference type="Proteomes" id="UP001314263">
    <property type="component" value="Unassembled WGS sequence"/>
</dbReference>
<dbReference type="AlphaFoldDB" id="A0AAV1HSC4"/>
<feature type="compositionally biased region" description="Polar residues" evidence="1">
    <location>
        <begin position="210"/>
        <end position="225"/>
    </location>
</feature>
<sequence>MTAKQMKLEESGIVTEKAARDDGKRPAEDTEEKKEAEEQHTEKKAKTEAGSKTTAPEVDADAKEPLSESQPKNVVEEGRIYFFYRPRVGLQEAHNLSDIQRFFIVMAPTSRKAPMRLAAVGKKQLPNTGGRFWACIQGLSDKIDDLMGGLGPKENQTKTQGVRRTEAARAAGEGVYTIAVEGTDAHLIYELEIPKEPQDLQNELNIGKTGNYSLQMKNPEKSSPPNAGLSDEQKVDYPKELMKTFEGTPGGYSWASPRDPALLDYMGAEFILIGANPDLSQVDKKVQEHLEKTAEQDLERHTGGGKEDDEMLAKLRAELHAEKNHVETAPAVEGNMK</sequence>
<feature type="compositionally biased region" description="Basic and acidic residues" evidence="1">
    <location>
        <begin position="17"/>
        <end position="49"/>
    </location>
</feature>
<reference evidence="2 3" key="1">
    <citation type="submission" date="2023-10" db="EMBL/GenBank/DDBJ databases">
        <authorList>
            <person name="Maclean D."/>
            <person name="Macfadyen A."/>
        </authorList>
    </citation>
    <scope>NUCLEOTIDE SEQUENCE [LARGE SCALE GENOMIC DNA]</scope>
</reference>
<comment type="caution">
    <text evidence="2">The sequence shown here is derived from an EMBL/GenBank/DDBJ whole genome shotgun (WGS) entry which is preliminary data.</text>
</comment>
<name>A0AAV1HSC4_9CHLO</name>
<feature type="region of interest" description="Disordered" evidence="1">
    <location>
        <begin position="291"/>
        <end position="310"/>
    </location>
</feature>
<evidence type="ECO:0000313" key="2">
    <source>
        <dbReference type="EMBL" id="CAK0739171.1"/>
    </source>
</evidence>
<protein>
    <submittedName>
        <fullName evidence="2">Uncharacterized protein</fullName>
    </submittedName>
</protein>
<gene>
    <name evidence="2" type="ORF">CVIRNUC_001143</name>
</gene>
<keyword evidence="3" id="KW-1185">Reference proteome</keyword>
<proteinExistence type="predicted"/>
<dbReference type="EMBL" id="CAUYUE010000002">
    <property type="protein sequence ID" value="CAK0739171.1"/>
    <property type="molecule type" value="Genomic_DNA"/>
</dbReference>
<dbReference type="PANTHER" id="PTHR34776:SF1">
    <property type="entry name" value="F17F16.3 PROTEIN"/>
    <property type="match status" value="1"/>
</dbReference>
<feature type="region of interest" description="Disordered" evidence="1">
    <location>
        <begin position="210"/>
        <end position="232"/>
    </location>
</feature>
<organism evidence="2 3">
    <name type="scientific">Coccomyxa viridis</name>
    <dbReference type="NCBI Taxonomy" id="1274662"/>
    <lineage>
        <taxon>Eukaryota</taxon>
        <taxon>Viridiplantae</taxon>
        <taxon>Chlorophyta</taxon>
        <taxon>core chlorophytes</taxon>
        <taxon>Trebouxiophyceae</taxon>
        <taxon>Trebouxiophyceae incertae sedis</taxon>
        <taxon>Coccomyxaceae</taxon>
        <taxon>Coccomyxa</taxon>
    </lineage>
</organism>
<feature type="compositionally biased region" description="Basic and acidic residues" evidence="1">
    <location>
        <begin position="1"/>
        <end position="10"/>
    </location>
</feature>
<feature type="region of interest" description="Disordered" evidence="1">
    <location>
        <begin position="1"/>
        <end position="71"/>
    </location>
</feature>
<evidence type="ECO:0000256" key="1">
    <source>
        <dbReference type="SAM" id="MobiDB-lite"/>
    </source>
</evidence>
<dbReference type="PANTHER" id="PTHR34776">
    <property type="entry name" value="F17F16.3 PROTEIN"/>
    <property type="match status" value="1"/>
</dbReference>